<dbReference type="AlphaFoldDB" id="A0A644XAV2"/>
<dbReference type="Pfam" id="PF02075">
    <property type="entry name" value="RuvC"/>
    <property type="match status" value="1"/>
</dbReference>
<keyword evidence="5" id="KW-0255">Endonuclease</keyword>
<evidence type="ECO:0000256" key="3">
    <source>
        <dbReference type="ARBA" id="ARBA00022722"/>
    </source>
</evidence>
<reference evidence="12" key="1">
    <citation type="submission" date="2019-08" db="EMBL/GenBank/DDBJ databases">
        <authorList>
            <person name="Kucharzyk K."/>
            <person name="Murdoch R.W."/>
            <person name="Higgins S."/>
            <person name="Loffler F."/>
        </authorList>
    </citation>
    <scope>NUCLEOTIDE SEQUENCE</scope>
</reference>
<proteinExistence type="inferred from homology"/>
<dbReference type="PROSITE" id="PS01321">
    <property type="entry name" value="RUVC"/>
    <property type="match status" value="1"/>
</dbReference>
<dbReference type="Gene3D" id="3.30.420.10">
    <property type="entry name" value="Ribonuclease H-like superfamily/Ribonuclease H"/>
    <property type="match status" value="1"/>
</dbReference>
<evidence type="ECO:0000256" key="6">
    <source>
        <dbReference type="ARBA" id="ARBA00022763"/>
    </source>
</evidence>
<accession>A0A644XAV2</accession>
<dbReference type="InterPro" id="IPR036397">
    <property type="entry name" value="RNaseH_sf"/>
</dbReference>
<keyword evidence="9" id="KW-0238">DNA-binding</keyword>
<keyword evidence="7 12" id="KW-0378">Hydrolase</keyword>
<keyword evidence="4" id="KW-0479">Metal-binding</keyword>
<evidence type="ECO:0000256" key="11">
    <source>
        <dbReference type="ARBA" id="ARBA00023204"/>
    </source>
</evidence>
<protein>
    <submittedName>
        <fullName evidence="12">Crossover junction endodeoxyribonuclease RuvC</fullName>
        <ecNumber evidence="12">3.1.22.4</ecNumber>
    </submittedName>
</protein>
<keyword evidence="3" id="KW-0540">Nuclease</keyword>
<keyword evidence="2" id="KW-0963">Cytoplasm</keyword>
<dbReference type="GO" id="GO:0006281">
    <property type="term" value="P:DNA repair"/>
    <property type="evidence" value="ECO:0007669"/>
    <property type="project" value="UniProtKB-KW"/>
</dbReference>
<gene>
    <name evidence="12" type="primary">ruvC_17</name>
    <name evidence="12" type="ORF">SDC9_59253</name>
</gene>
<dbReference type="NCBIfam" id="TIGR00228">
    <property type="entry name" value="ruvC"/>
    <property type="match status" value="1"/>
</dbReference>
<keyword evidence="6" id="KW-0227">DNA damage</keyword>
<keyword evidence="10" id="KW-0233">DNA recombination</keyword>
<evidence type="ECO:0000256" key="4">
    <source>
        <dbReference type="ARBA" id="ARBA00022723"/>
    </source>
</evidence>
<dbReference type="EC" id="3.1.22.4" evidence="12"/>
<dbReference type="GO" id="GO:0003677">
    <property type="term" value="F:DNA binding"/>
    <property type="evidence" value="ECO:0007669"/>
    <property type="project" value="UniProtKB-KW"/>
</dbReference>
<evidence type="ECO:0000256" key="7">
    <source>
        <dbReference type="ARBA" id="ARBA00022801"/>
    </source>
</evidence>
<dbReference type="PANTHER" id="PTHR30194">
    <property type="entry name" value="CROSSOVER JUNCTION ENDODEOXYRIBONUCLEASE RUVC"/>
    <property type="match status" value="1"/>
</dbReference>
<comment type="caution">
    <text evidence="12">The sequence shown here is derived from an EMBL/GenBank/DDBJ whole genome shotgun (WGS) entry which is preliminary data.</text>
</comment>
<sequence>MKLWKAWKDRERTLLKCIGIDPGLGRMGFASVVREGQIFRSLSYGCIETPPSETIPVRLNMIYEKLGEQIACCSPDFMSVEKLFFGRNITTAEYVWQARGVALLLAARHKLPVFEPKPSQIKLAVCGYGTAPKEQVQKMVQRILNLDCIPKPDDAADAIAAAVTGFFLFAEEKRTAPSGGRHAAISFG</sequence>
<dbReference type="SUPFAM" id="SSF53098">
    <property type="entry name" value="Ribonuclease H-like"/>
    <property type="match status" value="1"/>
</dbReference>
<evidence type="ECO:0000256" key="1">
    <source>
        <dbReference type="ARBA" id="ARBA00009518"/>
    </source>
</evidence>
<dbReference type="CDD" id="cd16962">
    <property type="entry name" value="RuvC"/>
    <property type="match status" value="1"/>
</dbReference>
<dbReference type="InterPro" id="IPR020563">
    <property type="entry name" value="X-over_junc_endoDNase_Mg_BS"/>
</dbReference>
<keyword evidence="8" id="KW-0460">Magnesium</keyword>
<comment type="similarity">
    <text evidence="1">Belongs to the RuvC family.</text>
</comment>
<evidence type="ECO:0000256" key="9">
    <source>
        <dbReference type="ARBA" id="ARBA00023125"/>
    </source>
</evidence>
<keyword evidence="11" id="KW-0234">DNA repair</keyword>
<evidence type="ECO:0000256" key="10">
    <source>
        <dbReference type="ARBA" id="ARBA00023172"/>
    </source>
</evidence>
<dbReference type="GO" id="GO:0046872">
    <property type="term" value="F:metal ion binding"/>
    <property type="evidence" value="ECO:0007669"/>
    <property type="project" value="UniProtKB-KW"/>
</dbReference>
<dbReference type="InterPro" id="IPR002176">
    <property type="entry name" value="X-over_junc_endoDNase_RuvC"/>
</dbReference>
<evidence type="ECO:0000256" key="5">
    <source>
        <dbReference type="ARBA" id="ARBA00022759"/>
    </source>
</evidence>
<dbReference type="EMBL" id="VSSQ01002036">
    <property type="protein sequence ID" value="MPM12898.1"/>
    <property type="molecule type" value="Genomic_DNA"/>
</dbReference>
<dbReference type="PANTHER" id="PTHR30194:SF3">
    <property type="entry name" value="CROSSOVER JUNCTION ENDODEOXYRIBONUCLEASE RUVC"/>
    <property type="match status" value="1"/>
</dbReference>
<dbReference type="HAMAP" id="MF_00034">
    <property type="entry name" value="RuvC"/>
    <property type="match status" value="1"/>
</dbReference>
<organism evidence="12">
    <name type="scientific">bioreactor metagenome</name>
    <dbReference type="NCBI Taxonomy" id="1076179"/>
    <lineage>
        <taxon>unclassified sequences</taxon>
        <taxon>metagenomes</taxon>
        <taxon>ecological metagenomes</taxon>
    </lineage>
</organism>
<evidence type="ECO:0000256" key="8">
    <source>
        <dbReference type="ARBA" id="ARBA00022842"/>
    </source>
</evidence>
<dbReference type="PRINTS" id="PR00696">
    <property type="entry name" value="RSOLVASERUVC"/>
</dbReference>
<dbReference type="NCBIfam" id="NF000711">
    <property type="entry name" value="PRK00039.2-1"/>
    <property type="match status" value="1"/>
</dbReference>
<name>A0A644XAV2_9ZZZZ</name>
<dbReference type="GO" id="GO:0008821">
    <property type="term" value="F:crossover junction DNA endonuclease activity"/>
    <property type="evidence" value="ECO:0007669"/>
    <property type="project" value="InterPro"/>
</dbReference>
<dbReference type="FunFam" id="3.30.420.10:FF:000002">
    <property type="entry name" value="Crossover junction endodeoxyribonuclease RuvC"/>
    <property type="match status" value="1"/>
</dbReference>
<evidence type="ECO:0000256" key="2">
    <source>
        <dbReference type="ARBA" id="ARBA00022490"/>
    </source>
</evidence>
<dbReference type="GO" id="GO:0006310">
    <property type="term" value="P:DNA recombination"/>
    <property type="evidence" value="ECO:0007669"/>
    <property type="project" value="UniProtKB-KW"/>
</dbReference>
<evidence type="ECO:0000313" key="12">
    <source>
        <dbReference type="EMBL" id="MPM12898.1"/>
    </source>
</evidence>
<dbReference type="InterPro" id="IPR012337">
    <property type="entry name" value="RNaseH-like_sf"/>
</dbReference>